<keyword evidence="2" id="KW-0472">Membrane</keyword>
<dbReference type="GeneID" id="39490492"/>
<dbReference type="EMBL" id="AY943953">
    <property type="protein sequence ID" value="AAX51362.1"/>
    <property type="molecule type" value="Genomic_DNA"/>
</dbReference>
<name>Q58IM1_9ACTN</name>
<feature type="transmembrane region" description="Helical" evidence="2">
    <location>
        <begin position="61"/>
        <end position="84"/>
    </location>
</feature>
<organism evidence="3">
    <name type="scientific">Streptomyces sp. FQ1</name>
    <dbReference type="NCBI Taxonomy" id="319426"/>
    <lineage>
        <taxon>Bacteria</taxon>
        <taxon>Bacillati</taxon>
        <taxon>Actinomycetota</taxon>
        <taxon>Actinomycetes</taxon>
        <taxon>Kitasatosporales</taxon>
        <taxon>Streptomycetaceae</taxon>
        <taxon>Streptomyces</taxon>
    </lineage>
</organism>
<evidence type="ECO:0000256" key="2">
    <source>
        <dbReference type="SAM" id="Phobius"/>
    </source>
</evidence>
<evidence type="ECO:0000256" key="1">
    <source>
        <dbReference type="SAM" id="MobiDB-lite"/>
    </source>
</evidence>
<gene>
    <name evidence="3" type="ORF">pFP1.21</name>
</gene>
<dbReference type="RefSeq" id="WP_011265257.1">
    <property type="nucleotide sequence ID" value="NC_006912.1"/>
</dbReference>
<keyword evidence="2" id="KW-0812">Transmembrane</keyword>
<evidence type="ECO:0000313" key="3">
    <source>
        <dbReference type="EMBL" id="AAX51362.1"/>
    </source>
</evidence>
<proteinExistence type="predicted"/>
<keyword evidence="2" id="KW-1133">Transmembrane helix</keyword>
<accession>Q58IM1</accession>
<geneLocation type="plasmid" evidence="3">
    <name>pFP1</name>
</geneLocation>
<reference evidence="3" key="1">
    <citation type="journal article" date="2008" name="Appl. Environ. Microbiol.">
        <title>Characterization of replication and conjugation of Streptomyces circular plasmids pFP1 and pFP11 and their ability to propagate in linear mode with artificially attached telomeres.</title>
        <authorList>
            <person name="Zhang R."/>
            <person name="Zeng A."/>
            <person name="Fang P."/>
            <person name="Qin Z."/>
        </authorList>
    </citation>
    <scope>NUCLEOTIDE SEQUENCE</scope>
    <source>
        <strain evidence="3">FQ1</strain>
        <plasmid evidence="3">pFP1</plasmid>
    </source>
</reference>
<dbReference type="AlphaFoldDB" id="Q58IM1"/>
<feature type="transmembrane region" description="Helical" evidence="2">
    <location>
        <begin position="32"/>
        <end position="55"/>
    </location>
</feature>
<keyword evidence="3" id="KW-0614">Plasmid</keyword>
<feature type="compositionally biased region" description="Basic and acidic residues" evidence="1">
    <location>
        <begin position="121"/>
        <end position="132"/>
    </location>
</feature>
<protein>
    <submittedName>
        <fullName evidence="3">Uncharacterized protein</fullName>
    </submittedName>
</protein>
<sequence>MSRGQRLARWLLNAAVNIDGVRLMVSQPKQWLLARAHHAWIGLAPLALIAAGTYFGRYTPYWLWTIAVIYGIASFGTDAVGNLAHSLWQRGRIWQDTICPCCDDHGGGWWFETPDLSPDGPEDHGRTPDETPRPSLTTITTPRERAAQAAYAALNLEGLR</sequence>
<feature type="region of interest" description="Disordered" evidence="1">
    <location>
        <begin position="112"/>
        <end position="141"/>
    </location>
</feature>